<dbReference type="EMBL" id="CP127526">
    <property type="protein sequence ID" value="XRI73877.1"/>
    <property type="molecule type" value="Genomic_DNA"/>
</dbReference>
<protein>
    <submittedName>
        <fullName evidence="1">Uncharacterized protein</fullName>
    </submittedName>
</protein>
<reference evidence="1 2" key="1">
    <citation type="journal article" date="2021" name="ISME J.">
        <title>Genomic evolution of the class Acidithiobacillia: deep-branching Proteobacteria living in extreme acidic conditions.</title>
        <authorList>
            <person name="Moya-Beltran A."/>
            <person name="Beard S."/>
            <person name="Rojas-Villalobos C."/>
            <person name="Issotta F."/>
            <person name="Gallardo Y."/>
            <person name="Ulloa R."/>
            <person name="Giaveno A."/>
            <person name="Degli Esposti M."/>
            <person name="Johnson D.B."/>
            <person name="Quatrini R."/>
        </authorList>
    </citation>
    <scope>NUCLEOTIDE SEQUENCE [LARGE SCALE GENOMIC DNA]</scope>
    <source>
        <strain evidence="1 2">GG1-14</strain>
    </source>
</reference>
<gene>
    <name evidence="1" type="ORF">HHS34_001415</name>
</gene>
<evidence type="ECO:0000313" key="1">
    <source>
        <dbReference type="EMBL" id="XRI73877.1"/>
    </source>
</evidence>
<proteinExistence type="predicted"/>
<organism evidence="1 2">
    <name type="scientific">Acidithiobacillus montserratensis</name>
    <dbReference type="NCBI Taxonomy" id="2729135"/>
    <lineage>
        <taxon>Bacteria</taxon>
        <taxon>Pseudomonadati</taxon>
        <taxon>Pseudomonadota</taxon>
        <taxon>Acidithiobacillia</taxon>
        <taxon>Acidithiobacillales</taxon>
        <taxon>Acidithiobacillaceae</taxon>
        <taxon>Acidithiobacillus</taxon>
    </lineage>
</organism>
<sequence>MKLTVAALLLLPNLAFADSHYVSIQQFLEAGHVTGNIRSYYFNQIFSGSILPNKHAYSLQSDFHLIQGTFL</sequence>
<name>A0ACD5HG30_9PROT</name>
<dbReference type="Proteomes" id="UP001195965">
    <property type="component" value="Chromosome"/>
</dbReference>
<keyword evidence="2" id="KW-1185">Reference proteome</keyword>
<accession>A0ACD5HG30</accession>
<evidence type="ECO:0000313" key="2">
    <source>
        <dbReference type="Proteomes" id="UP001195965"/>
    </source>
</evidence>